<dbReference type="EMBL" id="AMQM01008420">
    <property type="status" value="NOT_ANNOTATED_CDS"/>
    <property type="molecule type" value="Genomic_DNA"/>
</dbReference>
<dbReference type="GeneID" id="20208717"/>
<dbReference type="HOGENOM" id="CLU_1367564_0_0_1"/>
<dbReference type="EMBL" id="KB097773">
    <property type="protein sequence ID" value="ESN90106.1"/>
    <property type="molecule type" value="Genomic_DNA"/>
</dbReference>
<dbReference type="Proteomes" id="UP000015101">
    <property type="component" value="Unassembled WGS sequence"/>
</dbReference>
<dbReference type="EnsemblMetazoa" id="HelroT182800">
    <property type="protein sequence ID" value="HelroP182800"/>
    <property type="gene ID" value="HelroG182800"/>
</dbReference>
<dbReference type="KEGG" id="hro:HELRODRAFT_182800"/>
<dbReference type="AlphaFoldDB" id="T1FIR8"/>
<reference evidence="4" key="1">
    <citation type="submission" date="2012-12" db="EMBL/GenBank/DDBJ databases">
        <authorList>
            <person name="Hellsten U."/>
            <person name="Grimwood J."/>
            <person name="Chapman J.A."/>
            <person name="Shapiro H."/>
            <person name="Aerts A."/>
            <person name="Otillar R.P."/>
            <person name="Terry A.Y."/>
            <person name="Boore J.L."/>
            <person name="Simakov O."/>
            <person name="Marletaz F."/>
            <person name="Cho S.-J."/>
            <person name="Edsinger-Gonzales E."/>
            <person name="Havlak P."/>
            <person name="Kuo D.-H."/>
            <person name="Larsson T."/>
            <person name="Lv J."/>
            <person name="Arendt D."/>
            <person name="Savage R."/>
            <person name="Osoegawa K."/>
            <person name="de Jong P."/>
            <person name="Lindberg D.R."/>
            <person name="Seaver E.C."/>
            <person name="Weisblat D.A."/>
            <person name="Putnam N.H."/>
            <person name="Grigoriev I.V."/>
            <person name="Rokhsar D.S."/>
        </authorList>
    </citation>
    <scope>NUCLEOTIDE SEQUENCE</scope>
</reference>
<reference evidence="2 4" key="2">
    <citation type="journal article" date="2013" name="Nature">
        <title>Insights into bilaterian evolution from three spiralian genomes.</title>
        <authorList>
            <person name="Simakov O."/>
            <person name="Marletaz F."/>
            <person name="Cho S.J."/>
            <person name="Edsinger-Gonzales E."/>
            <person name="Havlak P."/>
            <person name="Hellsten U."/>
            <person name="Kuo D.H."/>
            <person name="Larsson T."/>
            <person name="Lv J."/>
            <person name="Arendt D."/>
            <person name="Savage R."/>
            <person name="Osoegawa K."/>
            <person name="de Jong P."/>
            <person name="Grimwood J."/>
            <person name="Chapman J.A."/>
            <person name="Shapiro H."/>
            <person name="Aerts A."/>
            <person name="Otillar R.P."/>
            <person name="Terry A.Y."/>
            <person name="Boore J.L."/>
            <person name="Grigoriev I.V."/>
            <person name="Lindberg D.R."/>
            <person name="Seaver E.C."/>
            <person name="Weisblat D.A."/>
            <person name="Putnam N.H."/>
            <person name="Rokhsar D.S."/>
        </authorList>
    </citation>
    <scope>NUCLEOTIDE SEQUENCE</scope>
</reference>
<name>T1FIR8_HELRO</name>
<keyword evidence="4" id="KW-1185">Reference proteome</keyword>
<evidence type="ECO:0000313" key="3">
    <source>
        <dbReference type="EnsemblMetazoa" id="HelroP182800"/>
    </source>
</evidence>
<sequence>MHNTRFYSLTKLMSTSDPIVTKPQHPIVPPNNIQFDHGKCFSACNVNNSILKTGNFLVECYWGIGMINVEPKKYPIYCVFVKFRVTLQLILVVIGGSMLITIHFCASKVEKKEKKNVSKIFQESQTYYEPFVCSEGIYNNKFLLAPSPRLIHVSQSSMGHGFLNDHMFITYFRGCLPRKVGSPRVRGTEVQNIQIVGKYS</sequence>
<keyword evidence="1" id="KW-1133">Transmembrane helix</keyword>
<dbReference type="CTD" id="20208717"/>
<reference evidence="3" key="3">
    <citation type="submission" date="2015-06" db="UniProtKB">
        <authorList>
            <consortium name="EnsemblMetazoa"/>
        </authorList>
    </citation>
    <scope>IDENTIFICATION</scope>
</reference>
<protein>
    <submittedName>
        <fullName evidence="2 3">Uncharacterized protein</fullName>
    </submittedName>
</protein>
<accession>T1FIR8</accession>
<keyword evidence="1" id="KW-0812">Transmembrane</keyword>
<proteinExistence type="predicted"/>
<gene>
    <name evidence="3" type="primary">20208717</name>
    <name evidence="2" type="ORF">HELRODRAFT_182800</name>
</gene>
<evidence type="ECO:0000256" key="1">
    <source>
        <dbReference type="SAM" id="Phobius"/>
    </source>
</evidence>
<keyword evidence="1" id="KW-0472">Membrane</keyword>
<evidence type="ECO:0000313" key="4">
    <source>
        <dbReference type="Proteomes" id="UP000015101"/>
    </source>
</evidence>
<dbReference type="InParanoid" id="T1FIR8"/>
<organism evidence="3 4">
    <name type="scientific">Helobdella robusta</name>
    <name type="common">Californian leech</name>
    <dbReference type="NCBI Taxonomy" id="6412"/>
    <lineage>
        <taxon>Eukaryota</taxon>
        <taxon>Metazoa</taxon>
        <taxon>Spiralia</taxon>
        <taxon>Lophotrochozoa</taxon>
        <taxon>Annelida</taxon>
        <taxon>Clitellata</taxon>
        <taxon>Hirudinea</taxon>
        <taxon>Rhynchobdellida</taxon>
        <taxon>Glossiphoniidae</taxon>
        <taxon>Helobdella</taxon>
    </lineage>
</organism>
<dbReference type="RefSeq" id="XP_009031776.1">
    <property type="nucleotide sequence ID" value="XM_009033528.1"/>
</dbReference>
<feature type="transmembrane region" description="Helical" evidence="1">
    <location>
        <begin position="85"/>
        <end position="106"/>
    </location>
</feature>
<evidence type="ECO:0000313" key="2">
    <source>
        <dbReference type="EMBL" id="ESN90106.1"/>
    </source>
</evidence>